<reference evidence="1" key="1">
    <citation type="submission" date="2021-02" db="EMBL/GenBank/DDBJ databases">
        <authorList>
            <consortium name="DOE Joint Genome Institute"/>
            <person name="Ahrendt S."/>
            <person name="Looney B.P."/>
            <person name="Miyauchi S."/>
            <person name="Morin E."/>
            <person name="Drula E."/>
            <person name="Courty P.E."/>
            <person name="Chicoki N."/>
            <person name="Fauchery L."/>
            <person name="Kohler A."/>
            <person name="Kuo A."/>
            <person name="Labutti K."/>
            <person name="Pangilinan J."/>
            <person name="Lipzen A."/>
            <person name="Riley R."/>
            <person name="Andreopoulos W."/>
            <person name="He G."/>
            <person name="Johnson J."/>
            <person name="Barry K.W."/>
            <person name="Grigoriev I.V."/>
            <person name="Nagy L."/>
            <person name="Hibbett D."/>
            <person name="Henrissat B."/>
            <person name="Matheny P.B."/>
            <person name="Labbe J."/>
            <person name="Martin F."/>
        </authorList>
    </citation>
    <scope>NUCLEOTIDE SEQUENCE</scope>
    <source>
        <strain evidence="1">FP105234-sp</strain>
    </source>
</reference>
<evidence type="ECO:0000313" key="2">
    <source>
        <dbReference type="Proteomes" id="UP000814033"/>
    </source>
</evidence>
<gene>
    <name evidence="1" type="ORF">FA95DRAFT_284745</name>
</gene>
<proteinExistence type="predicted"/>
<evidence type="ECO:0000313" key="1">
    <source>
        <dbReference type="EMBL" id="KAI0044308.1"/>
    </source>
</evidence>
<dbReference type="Proteomes" id="UP000814033">
    <property type="component" value="Unassembled WGS sequence"/>
</dbReference>
<organism evidence="1 2">
    <name type="scientific">Auriscalpium vulgare</name>
    <dbReference type="NCBI Taxonomy" id="40419"/>
    <lineage>
        <taxon>Eukaryota</taxon>
        <taxon>Fungi</taxon>
        <taxon>Dikarya</taxon>
        <taxon>Basidiomycota</taxon>
        <taxon>Agaricomycotina</taxon>
        <taxon>Agaricomycetes</taxon>
        <taxon>Russulales</taxon>
        <taxon>Auriscalpiaceae</taxon>
        <taxon>Auriscalpium</taxon>
    </lineage>
</organism>
<dbReference type="EMBL" id="MU275987">
    <property type="protein sequence ID" value="KAI0044308.1"/>
    <property type="molecule type" value="Genomic_DNA"/>
</dbReference>
<keyword evidence="2" id="KW-1185">Reference proteome</keyword>
<accession>A0ACB8RJL0</accession>
<sequence length="204" mass="22744">MIEPVGSACMQIGCERARTAIEGCMCALERKVKGLSRVLDRIQLTTRSAMRQSPSSPWIRNYRTSFPPSEFLSPGSSHPAPAHVTCHQIAIFQRMPTTGSARTRGKICAKINFKAGVKEMGCNALTRRVLRKLETGRDRARTIYTPRSPSGRVSFARAPAARPSTCARKRCAVLRHDHTVSCALRAWQLKRRSSQDLAQRRLPT</sequence>
<name>A0ACB8RJL0_9AGAM</name>
<protein>
    <submittedName>
        <fullName evidence="1">Uncharacterized protein</fullName>
    </submittedName>
</protein>
<reference evidence="1" key="2">
    <citation type="journal article" date="2022" name="New Phytol.">
        <title>Evolutionary transition to the ectomycorrhizal habit in the genomes of a hyperdiverse lineage of mushroom-forming fungi.</title>
        <authorList>
            <person name="Looney B."/>
            <person name="Miyauchi S."/>
            <person name="Morin E."/>
            <person name="Drula E."/>
            <person name="Courty P.E."/>
            <person name="Kohler A."/>
            <person name="Kuo A."/>
            <person name="LaButti K."/>
            <person name="Pangilinan J."/>
            <person name="Lipzen A."/>
            <person name="Riley R."/>
            <person name="Andreopoulos W."/>
            <person name="He G."/>
            <person name="Johnson J."/>
            <person name="Nolan M."/>
            <person name="Tritt A."/>
            <person name="Barry K.W."/>
            <person name="Grigoriev I.V."/>
            <person name="Nagy L.G."/>
            <person name="Hibbett D."/>
            <person name="Henrissat B."/>
            <person name="Matheny P.B."/>
            <person name="Labbe J."/>
            <person name="Martin F.M."/>
        </authorList>
    </citation>
    <scope>NUCLEOTIDE SEQUENCE</scope>
    <source>
        <strain evidence="1">FP105234-sp</strain>
    </source>
</reference>
<comment type="caution">
    <text evidence="1">The sequence shown here is derived from an EMBL/GenBank/DDBJ whole genome shotgun (WGS) entry which is preliminary data.</text>
</comment>